<evidence type="ECO:0000313" key="4">
    <source>
        <dbReference type="Proteomes" id="UP000199267"/>
    </source>
</evidence>
<feature type="compositionally biased region" description="Low complexity" evidence="1">
    <location>
        <begin position="25"/>
        <end position="34"/>
    </location>
</feature>
<evidence type="ECO:0000256" key="1">
    <source>
        <dbReference type="SAM" id="MobiDB-lite"/>
    </source>
</evidence>
<feature type="region of interest" description="Disordered" evidence="1">
    <location>
        <begin position="115"/>
        <end position="134"/>
    </location>
</feature>
<feature type="domain" description="Type II secretion system protein GspB C-terminal" evidence="2">
    <location>
        <begin position="168"/>
        <end position="224"/>
    </location>
</feature>
<evidence type="ECO:0000259" key="2">
    <source>
        <dbReference type="Pfam" id="PF16537"/>
    </source>
</evidence>
<protein>
    <submittedName>
        <fullName evidence="3">General secretion pathway protein B</fullName>
    </submittedName>
</protein>
<name>A0A1H9M570_9GAMM</name>
<reference evidence="3 4" key="1">
    <citation type="submission" date="2016-10" db="EMBL/GenBank/DDBJ databases">
        <authorList>
            <person name="de Groot N.N."/>
        </authorList>
    </citation>
    <scope>NUCLEOTIDE SEQUENCE [LARGE SCALE GENOMIC DNA]</scope>
    <source>
        <strain evidence="3 4">DSM 378</strain>
    </source>
</reference>
<dbReference type="EMBL" id="FOFJ01000032">
    <property type="protein sequence ID" value="SER18681.1"/>
    <property type="molecule type" value="Genomic_DNA"/>
</dbReference>
<dbReference type="Proteomes" id="UP000199267">
    <property type="component" value="Unassembled WGS sequence"/>
</dbReference>
<gene>
    <name evidence="3" type="ORF">SAMN04244573_03049</name>
</gene>
<accession>A0A1H9M570</accession>
<dbReference type="Pfam" id="PF16537">
    <property type="entry name" value="T2SSB"/>
    <property type="match status" value="1"/>
</dbReference>
<feature type="compositionally biased region" description="Low complexity" evidence="1">
    <location>
        <begin position="91"/>
        <end position="100"/>
    </location>
</feature>
<organism evidence="3 4">
    <name type="scientific">Azotobacter beijerinckii</name>
    <dbReference type="NCBI Taxonomy" id="170623"/>
    <lineage>
        <taxon>Bacteria</taxon>
        <taxon>Pseudomonadati</taxon>
        <taxon>Pseudomonadota</taxon>
        <taxon>Gammaproteobacteria</taxon>
        <taxon>Pseudomonadales</taxon>
        <taxon>Pseudomonadaceae</taxon>
        <taxon>Azotobacter</taxon>
    </lineage>
</organism>
<sequence>MSYILEALKQSEHARQQGKAPDLNSLPPLLAPPRQSARRPPAYLLLALGLSLAGAGLGWWRPWQTAEIVVLAAQAPRSEAPSPPSAPAAPPKAAAPVEPAATPVALARPPTRAPQAPLIRLDPQPAAPGPAQPLVSAPPAVQPEPTLPAPSGRVLGFHELPDELRQSLPTLAVSGFSYADEPQLRMAVINGRILHQRDQVAPGVVVERIASDGVVLNYRGFRFRPR</sequence>
<feature type="region of interest" description="Disordered" evidence="1">
    <location>
        <begin position="11"/>
        <end position="34"/>
    </location>
</feature>
<evidence type="ECO:0000313" key="3">
    <source>
        <dbReference type="EMBL" id="SER18681.1"/>
    </source>
</evidence>
<feature type="compositionally biased region" description="Pro residues" evidence="1">
    <location>
        <begin position="81"/>
        <end position="90"/>
    </location>
</feature>
<dbReference type="InterPro" id="IPR032389">
    <property type="entry name" value="GspB_C"/>
</dbReference>
<dbReference type="AlphaFoldDB" id="A0A1H9M570"/>
<proteinExistence type="predicted"/>
<dbReference type="GO" id="GO:0015627">
    <property type="term" value="C:type II protein secretion system complex"/>
    <property type="evidence" value="ECO:0007669"/>
    <property type="project" value="InterPro"/>
</dbReference>
<dbReference type="RefSeq" id="WP_090623526.1">
    <property type="nucleotide sequence ID" value="NZ_FOFJ01000032.1"/>
</dbReference>
<feature type="region of interest" description="Disordered" evidence="1">
    <location>
        <begin position="77"/>
        <end position="100"/>
    </location>
</feature>